<evidence type="ECO:0000256" key="4">
    <source>
        <dbReference type="ARBA" id="ARBA00023163"/>
    </source>
</evidence>
<dbReference type="GO" id="GO:0005634">
    <property type="term" value="C:nucleus"/>
    <property type="evidence" value="ECO:0007669"/>
    <property type="project" value="UniProtKB-SubCell"/>
</dbReference>
<dbReference type="AlphaFoldDB" id="A0A165GCX6"/>
<dbReference type="Proteomes" id="UP000076871">
    <property type="component" value="Unassembled WGS sequence"/>
</dbReference>
<dbReference type="EMBL" id="KV427610">
    <property type="protein sequence ID" value="KZT10176.1"/>
    <property type="molecule type" value="Genomic_DNA"/>
</dbReference>
<keyword evidence="4" id="KW-0804">Transcription</keyword>
<evidence type="ECO:0000313" key="7">
    <source>
        <dbReference type="EMBL" id="KZT10176.1"/>
    </source>
</evidence>
<dbReference type="InterPro" id="IPR050815">
    <property type="entry name" value="TF_fung"/>
</dbReference>
<evidence type="ECO:0000256" key="5">
    <source>
        <dbReference type="ARBA" id="ARBA00023242"/>
    </source>
</evidence>
<dbReference type="GO" id="GO:0006351">
    <property type="term" value="P:DNA-templated transcription"/>
    <property type="evidence" value="ECO:0007669"/>
    <property type="project" value="InterPro"/>
</dbReference>
<reference evidence="7 8" key="1">
    <citation type="journal article" date="2016" name="Mol. Biol. Evol.">
        <title>Comparative Genomics of Early-Diverging Mushroom-Forming Fungi Provides Insights into the Origins of Lignocellulose Decay Capabilities.</title>
        <authorList>
            <person name="Nagy L.G."/>
            <person name="Riley R."/>
            <person name="Tritt A."/>
            <person name="Adam C."/>
            <person name="Daum C."/>
            <person name="Floudas D."/>
            <person name="Sun H."/>
            <person name="Yadav J.S."/>
            <person name="Pangilinan J."/>
            <person name="Larsson K.H."/>
            <person name="Matsuura K."/>
            <person name="Barry K."/>
            <person name="Labutti K."/>
            <person name="Kuo R."/>
            <person name="Ohm R.A."/>
            <person name="Bhattacharya S.S."/>
            <person name="Shirouzu T."/>
            <person name="Yoshinaga Y."/>
            <person name="Martin F.M."/>
            <person name="Grigoriev I.V."/>
            <person name="Hibbett D.S."/>
        </authorList>
    </citation>
    <scope>NUCLEOTIDE SEQUENCE [LARGE SCALE GENOMIC DNA]</scope>
    <source>
        <strain evidence="7 8">93-53</strain>
    </source>
</reference>
<evidence type="ECO:0000313" key="8">
    <source>
        <dbReference type="Proteomes" id="UP000076871"/>
    </source>
</evidence>
<dbReference type="GO" id="GO:0003677">
    <property type="term" value="F:DNA binding"/>
    <property type="evidence" value="ECO:0007669"/>
    <property type="project" value="InterPro"/>
</dbReference>
<sequence length="533" mass="58873">MPQMSEKEDCTFSLLHLVYQLANLVYLQRCDGARPACGPCIRADRANECEYADGQGQTQNQLLEQQVTQLESRIAEIENSVATPIVLYDPYEAFHRSAAGSQSGQQRDPTLHSLMASFFQHVSEVGFFLHIPRFLQQVSAVPSTSLPVHTSLTLNAIYTLGAHFSREPQLRSQEATFLSRVLEQLPTALSRSQPVAILHVLQTEILLSYYFMDNNRSLEGIYHSNAAASMALACKLHQIRSSRYLGASTGHATSAPYRLNPPVNGVEEGERINALWAAYILDKSWSIAFGSSTAFTEEDGKGMVIDTPWPVDLASMEMDPLPVNLRSSRTVQTFLQSSGVPGATVQSIQALYAQAISLCAQAKNIASRWSPNNATFQSNFTHFNNRVEQFKSVLPSIASVDPNRRDLIRKLLVIHTLAHSATLILYKPVEAQMVALNGRSWMAATAIAATLRNVDLNMIDFISPISAALWKTAADVIVRGYMTARQQSNISPQQRASLLEPLNRILSAIQKWRAISPLMNHHASAIQQAITGL</sequence>
<accession>A0A165GCX6</accession>
<evidence type="ECO:0000256" key="2">
    <source>
        <dbReference type="ARBA" id="ARBA00022723"/>
    </source>
</evidence>
<dbReference type="InterPro" id="IPR007219">
    <property type="entry name" value="XnlR_reg_dom"/>
</dbReference>
<protein>
    <recommendedName>
        <fullName evidence="6">Copper-fist domain-containing protein</fullName>
    </recommendedName>
</protein>
<keyword evidence="2" id="KW-0479">Metal-binding</keyword>
<dbReference type="CDD" id="cd12148">
    <property type="entry name" value="fungal_TF_MHR"/>
    <property type="match status" value="1"/>
</dbReference>
<dbReference type="PROSITE" id="PS50073">
    <property type="entry name" value="COPPER_FIST_2"/>
    <property type="match status" value="1"/>
</dbReference>
<keyword evidence="3" id="KW-0805">Transcription regulation</keyword>
<dbReference type="STRING" id="1314785.A0A165GCX6"/>
<evidence type="ECO:0000256" key="3">
    <source>
        <dbReference type="ARBA" id="ARBA00023015"/>
    </source>
</evidence>
<dbReference type="Pfam" id="PF04082">
    <property type="entry name" value="Fungal_trans"/>
    <property type="match status" value="1"/>
</dbReference>
<dbReference type="InterPro" id="IPR001083">
    <property type="entry name" value="Cu_fist_DNA-bd_dom"/>
</dbReference>
<dbReference type="InterPro" id="IPR001138">
    <property type="entry name" value="Zn2Cys6_DnaBD"/>
</dbReference>
<feature type="domain" description="Copper-fist" evidence="6">
    <location>
        <begin position="31"/>
        <end position="53"/>
    </location>
</feature>
<dbReference type="GO" id="GO:0000981">
    <property type="term" value="F:DNA-binding transcription factor activity, RNA polymerase II-specific"/>
    <property type="evidence" value="ECO:0007669"/>
    <property type="project" value="InterPro"/>
</dbReference>
<name>A0A165GCX6_9APHY</name>
<dbReference type="RefSeq" id="XP_040767916.1">
    <property type="nucleotide sequence ID" value="XM_040912163.1"/>
</dbReference>
<organism evidence="7 8">
    <name type="scientific">Laetiporus sulphureus 93-53</name>
    <dbReference type="NCBI Taxonomy" id="1314785"/>
    <lineage>
        <taxon>Eukaryota</taxon>
        <taxon>Fungi</taxon>
        <taxon>Dikarya</taxon>
        <taxon>Basidiomycota</taxon>
        <taxon>Agaricomycotina</taxon>
        <taxon>Agaricomycetes</taxon>
        <taxon>Polyporales</taxon>
        <taxon>Laetiporus</taxon>
    </lineage>
</organism>
<dbReference type="PANTHER" id="PTHR47338:SF29">
    <property type="entry name" value="ZN(2)-C6 FUNGAL-TYPE DOMAIN-CONTAINING PROTEIN"/>
    <property type="match status" value="1"/>
</dbReference>
<dbReference type="CDD" id="cd00067">
    <property type="entry name" value="GAL4"/>
    <property type="match status" value="1"/>
</dbReference>
<gene>
    <name evidence="7" type="ORF">LAESUDRAFT_756362</name>
</gene>
<dbReference type="PANTHER" id="PTHR47338">
    <property type="entry name" value="ZN(II)2CYS6 TRANSCRIPTION FACTOR (EUROFUNG)-RELATED"/>
    <property type="match status" value="1"/>
</dbReference>
<evidence type="ECO:0000259" key="6">
    <source>
        <dbReference type="PROSITE" id="PS50073"/>
    </source>
</evidence>
<keyword evidence="5" id="KW-0539">Nucleus</keyword>
<dbReference type="GeneID" id="63829191"/>
<dbReference type="InterPro" id="IPR036864">
    <property type="entry name" value="Zn2-C6_fun-type_DNA-bd_sf"/>
</dbReference>
<keyword evidence="8" id="KW-1185">Reference proteome</keyword>
<dbReference type="OrthoDB" id="2309723at2759"/>
<proteinExistence type="predicted"/>
<comment type="subcellular location">
    <subcellularLocation>
        <location evidence="1">Nucleus</location>
    </subcellularLocation>
</comment>
<dbReference type="InParanoid" id="A0A165GCX6"/>
<dbReference type="GO" id="GO:0005507">
    <property type="term" value="F:copper ion binding"/>
    <property type="evidence" value="ECO:0007669"/>
    <property type="project" value="InterPro"/>
</dbReference>
<evidence type="ECO:0000256" key="1">
    <source>
        <dbReference type="ARBA" id="ARBA00004123"/>
    </source>
</evidence>
<dbReference type="GO" id="GO:0008270">
    <property type="term" value="F:zinc ion binding"/>
    <property type="evidence" value="ECO:0007669"/>
    <property type="project" value="InterPro"/>
</dbReference>
<dbReference type="Gene3D" id="4.10.240.10">
    <property type="entry name" value="Zn(2)-C6 fungal-type DNA-binding domain"/>
    <property type="match status" value="1"/>
</dbReference>